<dbReference type="InterPro" id="IPR000232">
    <property type="entry name" value="HSF_DNA-bd"/>
</dbReference>
<evidence type="ECO:0000256" key="4">
    <source>
        <dbReference type="SAM" id="MobiDB-lite"/>
    </source>
</evidence>
<dbReference type="SUPFAM" id="SSF46785">
    <property type="entry name" value="Winged helix' DNA-binding domain"/>
    <property type="match status" value="1"/>
</dbReference>
<dbReference type="GO" id="GO:0043565">
    <property type="term" value="F:sequence-specific DNA binding"/>
    <property type="evidence" value="ECO:0007669"/>
    <property type="project" value="InterPro"/>
</dbReference>
<name>F0XXA0_AURAN</name>
<gene>
    <name evidence="6" type="ORF">AURANDRAFT_60476</name>
</gene>
<evidence type="ECO:0000256" key="3">
    <source>
        <dbReference type="ARBA" id="ARBA00023242"/>
    </source>
</evidence>
<organism evidence="7">
    <name type="scientific">Aureococcus anophagefferens</name>
    <name type="common">Harmful bloom alga</name>
    <dbReference type="NCBI Taxonomy" id="44056"/>
    <lineage>
        <taxon>Eukaryota</taxon>
        <taxon>Sar</taxon>
        <taxon>Stramenopiles</taxon>
        <taxon>Ochrophyta</taxon>
        <taxon>Pelagophyceae</taxon>
        <taxon>Pelagomonadales</taxon>
        <taxon>Pelagomonadaceae</taxon>
        <taxon>Aureococcus</taxon>
    </lineage>
</organism>
<evidence type="ECO:0000256" key="1">
    <source>
        <dbReference type="ARBA" id="ARBA00004123"/>
    </source>
</evidence>
<feature type="compositionally biased region" description="Pro residues" evidence="4">
    <location>
        <begin position="640"/>
        <end position="651"/>
    </location>
</feature>
<reference evidence="6 7" key="1">
    <citation type="journal article" date="2011" name="Proc. Natl. Acad. Sci. U.S.A.">
        <title>Niche of harmful alga Aureococcus anophagefferens revealed through ecogenomics.</title>
        <authorList>
            <person name="Gobler C.J."/>
            <person name="Berry D.L."/>
            <person name="Dyhrman S.T."/>
            <person name="Wilhelm S.W."/>
            <person name="Salamov A."/>
            <person name="Lobanov A.V."/>
            <person name="Zhang Y."/>
            <person name="Collier J.L."/>
            <person name="Wurch L.L."/>
            <person name="Kustka A.B."/>
            <person name="Dill B.D."/>
            <person name="Shah M."/>
            <person name="VerBerkmoes N.C."/>
            <person name="Kuo A."/>
            <person name="Terry A."/>
            <person name="Pangilinan J."/>
            <person name="Lindquist E.A."/>
            <person name="Lucas S."/>
            <person name="Paulsen I.T."/>
            <person name="Hattenrath-Lehmann T.K."/>
            <person name="Talmage S.C."/>
            <person name="Walker E.A."/>
            <person name="Koch F."/>
            <person name="Burson A.M."/>
            <person name="Marcoval M.A."/>
            <person name="Tang Y.Z."/>
            <person name="Lecleir G.R."/>
            <person name="Coyne K.J."/>
            <person name="Berg G.M."/>
            <person name="Bertrand E.M."/>
            <person name="Saito M.A."/>
            <person name="Gladyshev V.N."/>
            <person name="Grigoriev I.V."/>
        </authorList>
    </citation>
    <scope>NUCLEOTIDE SEQUENCE [LARGE SCALE GENOMIC DNA]</scope>
    <source>
        <strain evidence="7">CCMP 1984</strain>
    </source>
</reference>
<feature type="region of interest" description="Disordered" evidence="4">
    <location>
        <begin position="199"/>
        <end position="225"/>
    </location>
</feature>
<dbReference type="Gene3D" id="1.10.10.10">
    <property type="entry name" value="Winged helix-like DNA-binding domain superfamily/Winged helix DNA-binding domain"/>
    <property type="match status" value="1"/>
</dbReference>
<comment type="subcellular location">
    <subcellularLocation>
        <location evidence="1">Nucleus</location>
    </subcellularLocation>
</comment>
<keyword evidence="3" id="KW-0539">Nucleus</keyword>
<dbReference type="KEGG" id="aaf:AURANDRAFT_60476"/>
<feature type="compositionally biased region" description="Low complexity" evidence="4">
    <location>
        <begin position="630"/>
        <end position="639"/>
    </location>
</feature>
<keyword evidence="2" id="KW-0238">DNA-binding</keyword>
<dbReference type="RefSeq" id="XP_009032210.1">
    <property type="nucleotide sequence ID" value="XM_009033962.1"/>
</dbReference>
<feature type="compositionally biased region" description="Basic residues" evidence="4">
    <location>
        <begin position="392"/>
        <end position="410"/>
    </location>
</feature>
<feature type="compositionally biased region" description="Low complexity" evidence="4">
    <location>
        <begin position="242"/>
        <end position="255"/>
    </location>
</feature>
<dbReference type="GO" id="GO:0003700">
    <property type="term" value="F:DNA-binding transcription factor activity"/>
    <property type="evidence" value="ECO:0007669"/>
    <property type="project" value="InterPro"/>
</dbReference>
<dbReference type="InterPro" id="IPR036390">
    <property type="entry name" value="WH_DNA-bd_sf"/>
</dbReference>
<proteinExistence type="predicted"/>
<evidence type="ECO:0000313" key="7">
    <source>
        <dbReference type="Proteomes" id="UP000002729"/>
    </source>
</evidence>
<dbReference type="OrthoDB" id="60033at2759"/>
<dbReference type="InParanoid" id="F0XXA0"/>
<evidence type="ECO:0000256" key="2">
    <source>
        <dbReference type="ARBA" id="ARBA00023125"/>
    </source>
</evidence>
<dbReference type="Proteomes" id="UP000002729">
    <property type="component" value="Unassembled WGS sequence"/>
</dbReference>
<dbReference type="InterPro" id="IPR036388">
    <property type="entry name" value="WH-like_DNA-bd_sf"/>
</dbReference>
<feature type="compositionally biased region" description="Low complexity" evidence="4">
    <location>
        <begin position="130"/>
        <end position="151"/>
    </location>
</feature>
<dbReference type="EMBL" id="GL833120">
    <property type="protein sequence ID" value="EGB12538.1"/>
    <property type="molecule type" value="Genomic_DNA"/>
</dbReference>
<dbReference type="GeneID" id="20223029"/>
<feature type="region of interest" description="Disordered" evidence="4">
    <location>
        <begin position="242"/>
        <end position="267"/>
    </location>
</feature>
<dbReference type="AlphaFoldDB" id="F0XXA0"/>
<feature type="domain" description="HSF-type DNA-binding" evidence="5">
    <location>
        <begin position="316"/>
        <end position="358"/>
    </location>
</feature>
<feature type="region of interest" description="Disordered" evidence="4">
    <location>
        <begin position="602"/>
        <end position="660"/>
    </location>
</feature>
<accession>F0XXA0</accession>
<feature type="compositionally biased region" description="Low complexity" evidence="4">
    <location>
        <begin position="77"/>
        <end position="87"/>
    </location>
</feature>
<feature type="compositionally biased region" description="Low complexity" evidence="4">
    <location>
        <begin position="451"/>
        <end position="460"/>
    </location>
</feature>
<sequence>MDFKSLKRQRDGKAKRGDVKAKAAALRQAKLEAEAAARRDAEKARAKREAMTMPPPPPRATAAKPKATKKVASLTRPAPATAAAPPAAAAGLPAGFFDASGATPAAPEPTAAASLVAYGSDDDDDGGGDAAAPAAPAAAPAAAAASAEDDATAAAAAAGVLPAGFFDNADADLRARGIDPEKKKAKDESAAWAEFQEFAGGVREQEAHDEAAEATEADDEYERRNLDQAWYESRLAPLLARADKAAAPSSEAAPRLQDESEAPATEDSVVALLKAKKRAKKEEREARLREVDDAYADLGSDDEDDAWQTGFSGVCNIIIPDPKELEKKLPTYFRHEHYSSFQRQLNNFGYNKLHKSSSPQNSVYVRIKGDQLTDMDPVELLQLRPVLERSTLRRAKRTRRKGDKKAKKAAKKDAPATPVRVSPTSPLTPPTAEAASESKPQCPGAPPRPRPGSLLAHLGPDAPPVALLPALDGGGAAPPGFRDASVLVPRGAAAGGFAEAFAEGHYAHLPGIAFHLAPAPAVAAPAPGRAPPPGGDRGARWAPTPGASSFSVFQRKAPPAGAAGVLCPGLYASPFPGYAPFSIVVAHDAAYHGQVAAAAADARDGGDGAPAPWPSPAPAAAAGLGPDGAPGPVAAAFFAAPPPEAPLPSRPHSPDGHWRANLEDDDVHIFPDDFSDIFPPEEPFLL</sequence>
<dbReference type="GO" id="GO:0005634">
    <property type="term" value="C:nucleus"/>
    <property type="evidence" value="ECO:0007669"/>
    <property type="project" value="UniProtKB-SubCell"/>
</dbReference>
<feature type="compositionally biased region" description="Basic and acidic residues" evidence="4">
    <location>
        <begin position="29"/>
        <end position="50"/>
    </location>
</feature>
<feature type="region of interest" description="Disordered" evidence="4">
    <location>
        <begin position="113"/>
        <end position="151"/>
    </location>
</feature>
<keyword evidence="7" id="KW-1185">Reference proteome</keyword>
<evidence type="ECO:0000313" key="6">
    <source>
        <dbReference type="EMBL" id="EGB12538.1"/>
    </source>
</evidence>
<feature type="region of interest" description="Disordered" evidence="4">
    <location>
        <begin position="391"/>
        <end position="460"/>
    </location>
</feature>
<evidence type="ECO:0000259" key="5">
    <source>
        <dbReference type="Pfam" id="PF00447"/>
    </source>
</evidence>
<protein>
    <recommendedName>
        <fullName evidence="5">HSF-type DNA-binding domain-containing protein</fullName>
    </recommendedName>
</protein>
<dbReference type="Pfam" id="PF00447">
    <property type="entry name" value="HSF_DNA-bind"/>
    <property type="match status" value="1"/>
</dbReference>
<feature type="compositionally biased region" description="Basic and acidic residues" evidence="4">
    <location>
        <begin position="1"/>
        <end position="21"/>
    </location>
</feature>
<feature type="region of interest" description="Disordered" evidence="4">
    <location>
        <begin position="1"/>
        <end position="87"/>
    </location>
</feature>